<name>A0A392SDN4_9FABA</name>
<organism evidence="1 2">
    <name type="scientific">Trifolium medium</name>
    <dbReference type="NCBI Taxonomy" id="97028"/>
    <lineage>
        <taxon>Eukaryota</taxon>
        <taxon>Viridiplantae</taxon>
        <taxon>Streptophyta</taxon>
        <taxon>Embryophyta</taxon>
        <taxon>Tracheophyta</taxon>
        <taxon>Spermatophyta</taxon>
        <taxon>Magnoliopsida</taxon>
        <taxon>eudicotyledons</taxon>
        <taxon>Gunneridae</taxon>
        <taxon>Pentapetalae</taxon>
        <taxon>rosids</taxon>
        <taxon>fabids</taxon>
        <taxon>Fabales</taxon>
        <taxon>Fabaceae</taxon>
        <taxon>Papilionoideae</taxon>
        <taxon>50 kb inversion clade</taxon>
        <taxon>NPAAA clade</taxon>
        <taxon>Hologalegina</taxon>
        <taxon>IRL clade</taxon>
        <taxon>Trifolieae</taxon>
        <taxon>Trifolium</taxon>
    </lineage>
</organism>
<sequence>MVVVVKEQGNEGVIEVDEVEAVIGHNEDLSVVVKAPEEKSELVVERKVALLALVERKVLLVVVKKQGNVVATMEVN</sequence>
<keyword evidence="2" id="KW-1185">Reference proteome</keyword>
<accession>A0A392SDN4</accession>
<dbReference type="EMBL" id="LXQA010362298">
    <property type="protein sequence ID" value="MCI46759.1"/>
    <property type="molecule type" value="Genomic_DNA"/>
</dbReference>
<comment type="caution">
    <text evidence="1">The sequence shown here is derived from an EMBL/GenBank/DDBJ whole genome shotgun (WGS) entry which is preliminary data.</text>
</comment>
<evidence type="ECO:0000313" key="1">
    <source>
        <dbReference type="EMBL" id="MCI46759.1"/>
    </source>
</evidence>
<proteinExistence type="predicted"/>
<evidence type="ECO:0000313" key="2">
    <source>
        <dbReference type="Proteomes" id="UP000265520"/>
    </source>
</evidence>
<protein>
    <submittedName>
        <fullName evidence="1">Uncharacterized protein</fullName>
    </submittedName>
</protein>
<reference evidence="1 2" key="1">
    <citation type="journal article" date="2018" name="Front. Plant Sci.">
        <title>Red Clover (Trifolium pratense) and Zigzag Clover (T. medium) - A Picture of Genomic Similarities and Differences.</title>
        <authorList>
            <person name="Dluhosova J."/>
            <person name="Istvanek J."/>
            <person name="Nedelnik J."/>
            <person name="Repkova J."/>
        </authorList>
    </citation>
    <scope>NUCLEOTIDE SEQUENCE [LARGE SCALE GENOMIC DNA]</scope>
    <source>
        <strain evidence="2">cv. 10/8</strain>
        <tissue evidence="1">Leaf</tissue>
    </source>
</reference>
<dbReference type="AlphaFoldDB" id="A0A392SDN4"/>
<dbReference type="Proteomes" id="UP000265520">
    <property type="component" value="Unassembled WGS sequence"/>
</dbReference>